<evidence type="ECO:0000256" key="8">
    <source>
        <dbReference type="ARBA" id="ARBA00022764"/>
    </source>
</evidence>
<dbReference type="EMBL" id="JBBPCO010000012">
    <property type="protein sequence ID" value="MEK8090428.1"/>
    <property type="molecule type" value="Genomic_DNA"/>
</dbReference>
<keyword evidence="7 15" id="KW-0732">Signal</keyword>
<protein>
    <recommendedName>
        <fullName evidence="14">SoxAX cytochrome complex subunit A</fullName>
        <ecNumber evidence="14">2.8.5.2</ecNumber>
    </recommendedName>
    <alternativeName>
        <fullName evidence="14">Protein SoxA</fullName>
    </alternativeName>
    <alternativeName>
        <fullName evidence="14">Sulfur oxidizing protein A</fullName>
    </alternativeName>
    <alternativeName>
        <fullName evidence="14">Thiosulfate-oxidizing multienzyme system protein SoxA</fullName>
    </alternativeName>
</protein>
<evidence type="ECO:0000256" key="7">
    <source>
        <dbReference type="ARBA" id="ARBA00022729"/>
    </source>
</evidence>
<dbReference type="PROSITE" id="PS51007">
    <property type="entry name" value="CYTC"/>
    <property type="match status" value="1"/>
</dbReference>
<reference evidence="17 18" key="1">
    <citation type="submission" date="2024-04" db="EMBL/GenBank/DDBJ databases">
        <authorList>
            <person name="Abashina T."/>
            <person name="Shaikin A."/>
        </authorList>
    </citation>
    <scope>NUCLEOTIDE SEQUENCE [LARGE SCALE GENOMIC DNA]</scope>
    <source>
        <strain evidence="17 18">AAFK</strain>
    </source>
</reference>
<evidence type="ECO:0000256" key="1">
    <source>
        <dbReference type="ARBA" id="ARBA00004418"/>
    </source>
</evidence>
<evidence type="ECO:0000256" key="15">
    <source>
        <dbReference type="SAM" id="SignalP"/>
    </source>
</evidence>
<keyword evidence="18" id="KW-1185">Reference proteome</keyword>
<evidence type="ECO:0000256" key="12">
    <source>
        <dbReference type="ARBA" id="ARBA00048077"/>
    </source>
</evidence>
<keyword evidence="6 14" id="KW-0479">Metal-binding</keyword>
<evidence type="ECO:0000313" key="18">
    <source>
        <dbReference type="Proteomes" id="UP001446205"/>
    </source>
</evidence>
<comment type="similarity">
    <text evidence="11 14">Belongs to the SoxA family.</text>
</comment>
<name>A0ABU9DA65_9PROT</name>
<proteinExistence type="inferred from homology"/>
<feature type="domain" description="Cytochrome c" evidence="16">
    <location>
        <begin position="170"/>
        <end position="276"/>
    </location>
</feature>
<dbReference type="PIRSF" id="PIRSF038455">
    <property type="entry name" value="SoxA"/>
    <property type="match status" value="1"/>
</dbReference>
<feature type="signal peptide" evidence="15">
    <location>
        <begin position="1"/>
        <end position="22"/>
    </location>
</feature>
<dbReference type="NCBIfam" id="TIGR04484">
    <property type="entry name" value="thiosulf_SoxA"/>
    <property type="match status" value="1"/>
</dbReference>
<dbReference type="RefSeq" id="WP_341371484.1">
    <property type="nucleotide sequence ID" value="NZ_JBBPCO010000012.1"/>
</dbReference>
<dbReference type="Gene3D" id="1.10.760.10">
    <property type="entry name" value="Cytochrome c-like domain"/>
    <property type="match status" value="2"/>
</dbReference>
<dbReference type="Pfam" id="PF21342">
    <property type="entry name" value="SoxA-TsdA_cyt-c"/>
    <property type="match status" value="2"/>
</dbReference>
<comment type="catalytic activity">
    <reaction evidence="12 14">
        <text>L-cysteinyl-[SoxY protein] + thiosulfate + 2 Fe(III)-[cytochrome c] = S-sulfosulfanyl-L-cysteinyl-[SoxY protein] + 2 Fe(II)-[cytochrome c] + 2 H(+)</text>
        <dbReference type="Rhea" id="RHEA:56720"/>
        <dbReference type="Rhea" id="RHEA-COMP:10350"/>
        <dbReference type="Rhea" id="RHEA-COMP:14328"/>
        <dbReference type="Rhea" id="RHEA-COMP:14399"/>
        <dbReference type="Rhea" id="RHEA-COMP:14691"/>
        <dbReference type="ChEBI" id="CHEBI:15378"/>
        <dbReference type="ChEBI" id="CHEBI:29033"/>
        <dbReference type="ChEBI" id="CHEBI:29034"/>
        <dbReference type="ChEBI" id="CHEBI:29950"/>
        <dbReference type="ChEBI" id="CHEBI:33542"/>
        <dbReference type="ChEBI" id="CHEBI:139321"/>
        <dbReference type="EC" id="2.8.5.2"/>
    </reaction>
</comment>
<evidence type="ECO:0000256" key="9">
    <source>
        <dbReference type="ARBA" id="ARBA00022982"/>
    </source>
</evidence>
<evidence type="ECO:0000313" key="17">
    <source>
        <dbReference type="EMBL" id="MEK8090428.1"/>
    </source>
</evidence>
<comment type="subcellular location">
    <subcellularLocation>
        <location evidence="1 14">Periplasm</location>
    </subcellularLocation>
</comment>
<feature type="chain" id="PRO_5046120421" description="SoxAX cytochrome complex subunit A" evidence="15">
    <location>
        <begin position="23"/>
        <end position="276"/>
    </location>
</feature>
<keyword evidence="5 14" id="KW-0808">Transferase</keyword>
<dbReference type="InterPro" id="IPR025710">
    <property type="entry name" value="SoxA"/>
</dbReference>
<evidence type="ECO:0000256" key="10">
    <source>
        <dbReference type="ARBA" id="ARBA00023004"/>
    </source>
</evidence>
<accession>A0ABU9DA65</accession>
<evidence type="ECO:0000256" key="11">
    <source>
        <dbReference type="ARBA" id="ARBA00025746"/>
    </source>
</evidence>
<dbReference type="SUPFAM" id="SSF46626">
    <property type="entry name" value="Cytochrome c"/>
    <property type="match status" value="2"/>
</dbReference>
<evidence type="ECO:0000256" key="5">
    <source>
        <dbReference type="ARBA" id="ARBA00022679"/>
    </source>
</evidence>
<comment type="catalytic activity">
    <reaction evidence="13 14">
        <text>S-sulfanyl-L-cysteinyl-[SoxY protein] + thiosulfate + 2 Fe(III)-[cytochrome c] = S-(2-sulfodisulfanyl)-L-cysteinyl-[SoxY protein] + 2 Fe(II)-[cytochrome c] + 2 H(+)</text>
        <dbReference type="Rhea" id="RHEA:51224"/>
        <dbReference type="Rhea" id="RHEA-COMP:10350"/>
        <dbReference type="Rhea" id="RHEA-COMP:14399"/>
        <dbReference type="Rhea" id="RHEA-COMP:14689"/>
        <dbReference type="Rhea" id="RHEA-COMP:14690"/>
        <dbReference type="ChEBI" id="CHEBI:15378"/>
        <dbReference type="ChEBI" id="CHEBI:29033"/>
        <dbReference type="ChEBI" id="CHEBI:29034"/>
        <dbReference type="ChEBI" id="CHEBI:33542"/>
        <dbReference type="ChEBI" id="CHEBI:61963"/>
        <dbReference type="ChEBI" id="CHEBI:140664"/>
        <dbReference type="EC" id="2.8.5.2"/>
    </reaction>
</comment>
<keyword evidence="10 14" id="KW-0408">Iron</keyword>
<keyword evidence="9 14" id="KW-0249">Electron transport</keyword>
<evidence type="ECO:0000256" key="2">
    <source>
        <dbReference type="ARBA" id="ARBA00011530"/>
    </source>
</evidence>
<evidence type="ECO:0000256" key="13">
    <source>
        <dbReference type="ARBA" id="ARBA00048423"/>
    </source>
</evidence>
<dbReference type="InterPro" id="IPR036909">
    <property type="entry name" value="Cyt_c-like_dom_sf"/>
</dbReference>
<sequence length="276" mass="30979">MKKWLIAFSALGMLGTMAPAQATPEQDFQALKKIYKEKFPNLDYKDYNLGAYALDPDLKAQFDAAMEFNPGDMTLDEGKQAWSKPFANGKTYASCYPNGGKGVATGYPQYDAKLKQVVTLPMTINMCREANGEKPLAYGKPEIVALETYLKSLSNGMPVNVKVSGKEALAKYEAGKQYYYTRRGQLNFSCASCHVDNAGKHIRADLLSMTMGQTNHFPSYRGAWNRVGTLQNRYRGCNSQVRAKPEPFESENYRNLEFFHTYMSNGLPIEVPGYRK</sequence>
<dbReference type="EC" id="2.8.5.2" evidence="14"/>
<evidence type="ECO:0000256" key="6">
    <source>
        <dbReference type="ARBA" id="ARBA00022723"/>
    </source>
</evidence>
<evidence type="ECO:0000259" key="16">
    <source>
        <dbReference type="PROSITE" id="PS51007"/>
    </source>
</evidence>
<evidence type="ECO:0000256" key="4">
    <source>
        <dbReference type="ARBA" id="ARBA00022617"/>
    </source>
</evidence>
<gene>
    <name evidence="17" type="primary">soxA</name>
    <name evidence="17" type="ORF">WOB96_11730</name>
</gene>
<keyword evidence="3 14" id="KW-0813">Transport</keyword>
<organism evidence="17 18">
    <name type="scientific">Thermithiobacillus plumbiphilus</name>
    <dbReference type="NCBI Taxonomy" id="1729899"/>
    <lineage>
        <taxon>Bacteria</taxon>
        <taxon>Pseudomonadati</taxon>
        <taxon>Pseudomonadota</taxon>
        <taxon>Acidithiobacillia</taxon>
        <taxon>Acidithiobacillales</taxon>
        <taxon>Thermithiobacillaceae</taxon>
        <taxon>Thermithiobacillus</taxon>
    </lineage>
</organism>
<keyword evidence="8 14" id="KW-0574">Periplasm</keyword>
<dbReference type="Proteomes" id="UP001446205">
    <property type="component" value="Unassembled WGS sequence"/>
</dbReference>
<evidence type="ECO:0000256" key="14">
    <source>
        <dbReference type="PIRNR" id="PIRNR038455"/>
    </source>
</evidence>
<dbReference type="InterPro" id="IPR009056">
    <property type="entry name" value="Cyt_c-like_dom"/>
</dbReference>
<keyword evidence="4 14" id="KW-0349">Heme</keyword>
<comment type="subunit">
    <text evidence="2 14">Heterodimer of SoxA and SoxX.</text>
</comment>
<comment type="caution">
    <text evidence="17">The sequence shown here is derived from an EMBL/GenBank/DDBJ whole genome shotgun (WGS) entry which is preliminary data.</text>
</comment>
<evidence type="ECO:0000256" key="3">
    <source>
        <dbReference type="ARBA" id="ARBA00022448"/>
    </source>
</evidence>